<dbReference type="GO" id="GO:0020037">
    <property type="term" value="F:heme binding"/>
    <property type="evidence" value="ECO:0007669"/>
    <property type="project" value="InterPro"/>
</dbReference>
<reference evidence="4 5" key="1">
    <citation type="journal article" date="2014" name="Int. J. Syst. Evol. Microbiol.">
        <title>Complete genome sequence of Corynebacterium casei LMG S-19264T (=DSM 44701T), isolated from a smear-ripened cheese.</title>
        <authorList>
            <consortium name="US DOE Joint Genome Institute (JGI-PGF)"/>
            <person name="Walter F."/>
            <person name="Albersmeier A."/>
            <person name="Kalinowski J."/>
            <person name="Ruckert C."/>
        </authorList>
    </citation>
    <scope>NUCLEOTIDE SEQUENCE [LARGE SCALE GENOMIC DNA]</scope>
    <source>
        <strain evidence="4 5">CGMCC 1.7286</strain>
    </source>
</reference>
<dbReference type="GO" id="GO:0009055">
    <property type="term" value="F:electron transfer activity"/>
    <property type="evidence" value="ECO:0007669"/>
    <property type="project" value="InterPro"/>
</dbReference>
<dbReference type="AlphaFoldDB" id="A0A917ZMQ0"/>
<proteinExistence type="inferred from homology"/>
<sequence length="150" mass="16468">MKQAKGIRAGLFGLTIATMALTAPLTQAAEQCEDTPLGETMEEMKTSFKSLRGAAKSGDWDSIAPARAKISELAATAADEEPMKLQDIDESERPQMLEDYRAGINRLQELLDELAAAEQARDLDGMRELVAQLGQHSKDSHKQFKKDCDD</sequence>
<evidence type="ECO:0000313" key="4">
    <source>
        <dbReference type="EMBL" id="GGO86776.1"/>
    </source>
</evidence>
<dbReference type="GO" id="GO:0005506">
    <property type="term" value="F:iron ion binding"/>
    <property type="evidence" value="ECO:0007669"/>
    <property type="project" value="InterPro"/>
</dbReference>
<evidence type="ECO:0000256" key="3">
    <source>
        <dbReference type="SAM" id="SignalP"/>
    </source>
</evidence>
<dbReference type="Gene3D" id="1.20.120.10">
    <property type="entry name" value="Cytochrome c/b562"/>
    <property type="match status" value="1"/>
</dbReference>
<protein>
    <recommendedName>
        <fullName evidence="6">Cytochrome b562</fullName>
    </recommendedName>
</protein>
<dbReference type="InterPro" id="IPR010980">
    <property type="entry name" value="Cyt_c/b562"/>
</dbReference>
<evidence type="ECO:0000256" key="1">
    <source>
        <dbReference type="ARBA" id="ARBA00005523"/>
    </source>
</evidence>
<dbReference type="EMBL" id="BMLT01000011">
    <property type="protein sequence ID" value="GGO86776.1"/>
    <property type="molecule type" value="Genomic_DNA"/>
</dbReference>
<dbReference type="Pfam" id="PF07361">
    <property type="entry name" value="Cytochrom_B562"/>
    <property type="match status" value="1"/>
</dbReference>
<evidence type="ECO:0008006" key="6">
    <source>
        <dbReference type="Google" id="ProtNLM"/>
    </source>
</evidence>
<dbReference type="GO" id="GO:0042597">
    <property type="term" value="C:periplasmic space"/>
    <property type="evidence" value="ECO:0007669"/>
    <property type="project" value="InterPro"/>
</dbReference>
<keyword evidence="2 3" id="KW-0732">Signal</keyword>
<dbReference type="SUPFAM" id="SSF47175">
    <property type="entry name" value="Cytochromes"/>
    <property type="match status" value="1"/>
</dbReference>
<feature type="signal peptide" evidence="3">
    <location>
        <begin position="1"/>
        <end position="28"/>
    </location>
</feature>
<evidence type="ECO:0000313" key="5">
    <source>
        <dbReference type="Proteomes" id="UP000599578"/>
    </source>
</evidence>
<feature type="chain" id="PRO_5037759638" description="Cytochrome b562" evidence="3">
    <location>
        <begin position="29"/>
        <end position="150"/>
    </location>
</feature>
<dbReference type="InterPro" id="IPR009155">
    <property type="entry name" value="Cyt_b562"/>
</dbReference>
<comment type="caution">
    <text evidence="4">The sequence shown here is derived from an EMBL/GenBank/DDBJ whole genome shotgun (WGS) entry which is preliminary data.</text>
</comment>
<gene>
    <name evidence="4" type="ORF">GCM10011348_38450</name>
</gene>
<accession>A0A917ZMQ0</accession>
<comment type="similarity">
    <text evidence="1">Belongs to the cytochrome b562 family.</text>
</comment>
<dbReference type="RefSeq" id="WP_188862244.1">
    <property type="nucleotide sequence ID" value="NZ_BMLT01000011.1"/>
</dbReference>
<name>A0A917ZMQ0_9GAMM</name>
<dbReference type="GO" id="GO:0022900">
    <property type="term" value="P:electron transport chain"/>
    <property type="evidence" value="ECO:0007669"/>
    <property type="project" value="InterPro"/>
</dbReference>
<evidence type="ECO:0000256" key="2">
    <source>
        <dbReference type="ARBA" id="ARBA00022729"/>
    </source>
</evidence>
<dbReference type="Proteomes" id="UP000599578">
    <property type="component" value="Unassembled WGS sequence"/>
</dbReference>
<organism evidence="4 5">
    <name type="scientific">Marinobacterium nitratireducens</name>
    <dbReference type="NCBI Taxonomy" id="518897"/>
    <lineage>
        <taxon>Bacteria</taxon>
        <taxon>Pseudomonadati</taxon>
        <taxon>Pseudomonadota</taxon>
        <taxon>Gammaproteobacteria</taxon>
        <taxon>Oceanospirillales</taxon>
        <taxon>Oceanospirillaceae</taxon>
        <taxon>Marinobacterium</taxon>
    </lineage>
</organism>
<keyword evidence="5" id="KW-1185">Reference proteome</keyword>